<gene>
    <name evidence="1" type="ORF">D7X96_01035</name>
</gene>
<dbReference type="RefSeq" id="WP_120546791.1">
    <property type="nucleotide sequence ID" value="NZ_RAWM01000002.1"/>
</dbReference>
<accession>A0A3A8R128</accession>
<evidence type="ECO:0000313" key="2">
    <source>
        <dbReference type="Proteomes" id="UP000282656"/>
    </source>
</evidence>
<comment type="caution">
    <text evidence="1">The sequence shown here is derived from an EMBL/GenBank/DDBJ whole genome shotgun (WGS) entry which is preliminary data.</text>
</comment>
<protein>
    <submittedName>
        <fullName evidence="1">Uncharacterized protein</fullName>
    </submittedName>
</protein>
<sequence length="116" mass="12954">MSPPVAALATPAMLRRTDPVRGAVERLARTLPAREDATVLLDFMEDDLREGLDALGDVQAHFYDLLLALHREKLTPVALMNAAEDLHVLQRLEDLHEVVTQLRRRLSQAAGMIRHG</sequence>
<evidence type="ECO:0000313" key="1">
    <source>
        <dbReference type="EMBL" id="RKH73751.1"/>
    </source>
</evidence>
<dbReference type="AlphaFoldDB" id="A0A3A8R128"/>
<dbReference type="Proteomes" id="UP000282656">
    <property type="component" value="Unassembled WGS sequence"/>
</dbReference>
<name>A0A3A8R128_9BACT</name>
<dbReference type="EMBL" id="RAWM01000002">
    <property type="protein sequence ID" value="RKH73751.1"/>
    <property type="molecule type" value="Genomic_DNA"/>
</dbReference>
<organism evidence="1 2">
    <name type="scientific">Corallococcus interemptor</name>
    <dbReference type="NCBI Taxonomy" id="2316720"/>
    <lineage>
        <taxon>Bacteria</taxon>
        <taxon>Pseudomonadati</taxon>
        <taxon>Myxococcota</taxon>
        <taxon>Myxococcia</taxon>
        <taxon>Myxococcales</taxon>
        <taxon>Cystobacterineae</taxon>
        <taxon>Myxococcaceae</taxon>
        <taxon>Corallococcus</taxon>
    </lineage>
</organism>
<proteinExistence type="predicted"/>
<keyword evidence="2" id="KW-1185">Reference proteome</keyword>
<reference evidence="2" key="1">
    <citation type="submission" date="2018-09" db="EMBL/GenBank/DDBJ databases">
        <authorList>
            <person name="Livingstone P.G."/>
            <person name="Whitworth D.E."/>
        </authorList>
    </citation>
    <scope>NUCLEOTIDE SEQUENCE [LARGE SCALE GENOMIC DNA]</scope>
    <source>
        <strain evidence="2">AB047A</strain>
    </source>
</reference>
<dbReference type="OrthoDB" id="5525539at2"/>